<dbReference type="Proteomes" id="UP000613580">
    <property type="component" value="Unassembled WGS sequence"/>
</dbReference>
<reference evidence="3" key="1">
    <citation type="submission" date="2020-05" db="EMBL/GenBank/DDBJ databases">
        <title>Mycena genomes resolve the evolution of fungal bioluminescence.</title>
        <authorList>
            <person name="Tsai I.J."/>
        </authorList>
    </citation>
    <scope>NUCLEOTIDE SEQUENCE</scope>
    <source>
        <strain evidence="3">110903Hualien_Pintung</strain>
    </source>
</reference>
<evidence type="ECO:0000313" key="4">
    <source>
        <dbReference type="Proteomes" id="UP000613580"/>
    </source>
</evidence>
<dbReference type="Pfam" id="PF00134">
    <property type="entry name" value="Cyclin_N"/>
    <property type="match status" value="1"/>
</dbReference>
<organism evidence="3 4">
    <name type="scientific">Mycena chlorophos</name>
    <name type="common">Agaric fungus</name>
    <name type="synonym">Agaricus chlorophos</name>
    <dbReference type="NCBI Taxonomy" id="658473"/>
    <lineage>
        <taxon>Eukaryota</taxon>
        <taxon>Fungi</taxon>
        <taxon>Dikarya</taxon>
        <taxon>Basidiomycota</taxon>
        <taxon>Agaricomycotina</taxon>
        <taxon>Agaricomycetes</taxon>
        <taxon>Agaricomycetidae</taxon>
        <taxon>Agaricales</taxon>
        <taxon>Marasmiineae</taxon>
        <taxon>Mycenaceae</taxon>
        <taxon>Mycena</taxon>
    </lineage>
</organism>
<comment type="caution">
    <text evidence="3">The sequence shown here is derived from an EMBL/GenBank/DDBJ whole genome shotgun (WGS) entry which is preliminary data.</text>
</comment>
<gene>
    <name evidence="3" type="ORF">HMN09_00816000</name>
</gene>
<feature type="domain" description="Cyclin N-terminal" evidence="2">
    <location>
        <begin position="80"/>
        <end position="171"/>
    </location>
</feature>
<sequence>MTAYSSYSTLPRPSTQAHPASLVDPASHSPALLELVGIELTGPVIYYLCDSVLQIVNAATDGYFDKRTHFPLFCNFADLVISEAEISTSTTLVALVYLARVRRLNHLVIDEDEEDGALERLLLGALVVANKYTREDAMKNLYWALASRIFATYEVSRFERDFLALLEWDLSVSEEDLMCHHRDAMAMASLARAVSRRPARCRQPSVASEVTIRAVPSLVPSAPVSAADQLARSSSPSPSPITLQTPHLRHVELAVVQERRCPQRGPGHLRRGKGIFRQLYDGLRIPGYRRVQQVRGV</sequence>
<dbReference type="GO" id="GO:0016538">
    <property type="term" value="F:cyclin-dependent protein serine/threonine kinase regulator activity"/>
    <property type="evidence" value="ECO:0007669"/>
    <property type="project" value="TreeGrafter"/>
</dbReference>
<dbReference type="AlphaFoldDB" id="A0A8H6SV17"/>
<dbReference type="OrthoDB" id="10250320at2759"/>
<feature type="compositionally biased region" description="Polar residues" evidence="1">
    <location>
        <begin position="1"/>
        <end position="18"/>
    </location>
</feature>
<evidence type="ECO:0000313" key="3">
    <source>
        <dbReference type="EMBL" id="KAF7305625.1"/>
    </source>
</evidence>
<name>A0A8H6SV17_MYCCL</name>
<dbReference type="PANTHER" id="PTHR15615:SF108">
    <property type="entry name" value="PROTEIN CNPPD1"/>
    <property type="match status" value="1"/>
</dbReference>
<dbReference type="PANTHER" id="PTHR15615">
    <property type="match status" value="1"/>
</dbReference>
<dbReference type="InterPro" id="IPR006671">
    <property type="entry name" value="Cyclin_N"/>
</dbReference>
<dbReference type="EMBL" id="JACAZE010000010">
    <property type="protein sequence ID" value="KAF7305625.1"/>
    <property type="molecule type" value="Genomic_DNA"/>
</dbReference>
<evidence type="ECO:0000259" key="2">
    <source>
        <dbReference type="Pfam" id="PF00134"/>
    </source>
</evidence>
<protein>
    <submittedName>
        <fullName evidence="3">Cyclin N-terminal domain-containing protein</fullName>
    </submittedName>
</protein>
<feature type="region of interest" description="Disordered" evidence="1">
    <location>
        <begin position="1"/>
        <end position="22"/>
    </location>
</feature>
<proteinExistence type="predicted"/>
<dbReference type="CDD" id="cd20557">
    <property type="entry name" value="CYCLIN_ScPCL1-like"/>
    <property type="match status" value="1"/>
</dbReference>
<dbReference type="Gene3D" id="1.10.472.10">
    <property type="entry name" value="Cyclin-like"/>
    <property type="match status" value="1"/>
</dbReference>
<evidence type="ECO:0000256" key="1">
    <source>
        <dbReference type="SAM" id="MobiDB-lite"/>
    </source>
</evidence>
<dbReference type="GO" id="GO:0019901">
    <property type="term" value="F:protein kinase binding"/>
    <property type="evidence" value="ECO:0007669"/>
    <property type="project" value="InterPro"/>
</dbReference>
<accession>A0A8H6SV17</accession>
<dbReference type="GO" id="GO:0000307">
    <property type="term" value="C:cyclin-dependent protein kinase holoenzyme complex"/>
    <property type="evidence" value="ECO:0007669"/>
    <property type="project" value="TreeGrafter"/>
</dbReference>
<dbReference type="GO" id="GO:0005634">
    <property type="term" value="C:nucleus"/>
    <property type="evidence" value="ECO:0007669"/>
    <property type="project" value="TreeGrafter"/>
</dbReference>
<dbReference type="InterPro" id="IPR013922">
    <property type="entry name" value="Cyclin_PHO80-like"/>
</dbReference>
<keyword evidence="4" id="KW-1185">Reference proteome</keyword>